<dbReference type="Pfam" id="PF00571">
    <property type="entry name" value="CBS"/>
    <property type="match status" value="2"/>
</dbReference>
<dbReference type="InterPro" id="IPR051257">
    <property type="entry name" value="Diverse_CBS-Domain"/>
</dbReference>
<gene>
    <name evidence="3" type="primary">guaB_5</name>
    <name evidence="3" type="ORF">SDC9_05298</name>
</gene>
<dbReference type="EMBL" id="VSSQ01000010">
    <property type="protein sequence ID" value="MPL59743.1"/>
    <property type="molecule type" value="Genomic_DNA"/>
</dbReference>
<dbReference type="InterPro" id="IPR003594">
    <property type="entry name" value="HATPase_dom"/>
</dbReference>
<dbReference type="Pfam" id="PF02518">
    <property type="entry name" value="HATPase_c"/>
    <property type="match status" value="1"/>
</dbReference>
<dbReference type="PROSITE" id="PS51371">
    <property type="entry name" value="CBS"/>
    <property type="match status" value="2"/>
</dbReference>
<dbReference type="Gene3D" id="3.10.580.10">
    <property type="entry name" value="CBS-domain"/>
    <property type="match status" value="1"/>
</dbReference>
<dbReference type="SUPFAM" id="SSF55874">
    <property type="entry name" value="ATPase domain of HSP90 chaperone/DNA topoisomerase II/histidine kinase"/>
    <property type="match status" value="1"/>
</dbReference>
<dbReference type="SUPFAM" id="SSF54631">
    <property type="entry name" value="CBS-domain pair"/>
    <property type="match status" value="1"/>
</dbReference>
<dbReference type="InterPro" id="IPR036890">
    <property type="entry name" value="HATPase_C_sf"/>
</dbReference>
<dbReference type="PANTHER" id="PTHR43080:SF2">
    <property type="entry name" value="CBS DOMAIN-CONTAINING PROTEIN"/>
    <property type="match status" value="1"/>
</dbReference>
<name>A0A644SYN8_9ZZZZ</name>
<proteinExistence type="predicted"/>
<dbReference type="InterPro" id="IPR046342">
    <property type="entry name" value="CBS_dom_sf"/>
</dbReference>
<dbReference type="PANTHER" id="PTHR43080">
    <property type="entry name" value="CBS DOMAIN-CONTAINING PROTEIN CBSX3, MITOCHONDRIAL"/>
    <property type="match status" value="1"/>
</dbReference>
<evidence type="ECO:0000256" key="1">
    <source>
        <dbReference type="ARBA" id="ARBA00023122"/>
    </source>
</evidence>
<organism evidence="3">
    <name type="scientific">bioreactor metagenome</name>
    <dbReference type="NCBI Taxonomy" id="1076179"/>
    <lineage>
        <taxon>unclassified sequences</taxon>
        <taxon>metagenomes</taxon>
        <taxon>ecological metagenomes</taxon>
    </lineage>
</organism>
<dbReference type="Gene3D" id="3.30.565.10">
    <property type="entry name" value="Histidine kinase-like ATPase, C-terminal domain"/>
    <property type="match status" value="1"/>
</dbReference>
<feature type="domain" description="CBS" evidence="2">
    <location>
        <begin position="28"/>
        <end position="84"/>
    </location>
</feature>
<sequence>MTTVPIDTQSSPGVVMELLYSLKVKDAMTSSVITASTTSRLRHVQDLMREHAITAVPILEGERLLGIVSIGDIIQALDSGTMERPAAEVMTNSVVTLDEDMPLSFAVTYFDRYKYGRFPVLAVSGKLSGIITASDVLRRLLIALNEEISRMEQRIAGRQPPSEGPLPSMELSFGSAPLDFAKAGSISARFKKALTEKDCPPAIARRVAVASYELELNQVIHSSGGIMRMRVFEDTIEILAQDEGPGIPDLDLAMREGYSTANEWVRSLGFGAGMGLPNVKRVADDFSIESPPGKGTIVRALIAWAKE</sequence>
<evidence type="ECO:0000313" key="3">
    <source>
        <dbReference type="EMBL" id="MPL59743.1"/>
    </source>
</evidence>
<evidence type="ECO:0000259" key="2">
    <source>
        <dbReference type="PROSITE" id="PS51371"/>
    </source>
</evidence>
<accession>A0A644SYN8</accession>
<feature type="domain" description="CBS" evidence="2">
    <location>
        <begin position="90"/>
        <end position="147"/>
    </location>
</feature>
<keyword evidence="1" id="KW-0129">CBS domain</keyword>
<protein>
    <submittedName>
        <fullName evidence="3">Inosine-5'-monophosphate dehydrogenase</fullName>
        <ecNumber evidence="3">1.1.1.205</ecNumber>
    </submittedName>
</protein>
<dbReference type="GO" id="GO:0003938">
    <property type="term" value="F:IMP dehydrogenase activity"/>
    <property type="evidence" value="ECO:0007669"/>
    <property type="project" value="UniProtKB-EC"/>
</dbReference>
<comment type="caution">
    <text evidence="3">The sequence shown here is derived from an EMBL/GenBank/DDBJ whole genome shotgun (WGS) entry which is preliminary data.</text>
</comment>
<dbReference type="SMART" id="SM00116">
    <property type="entry name" value="CBS"/>
    <property type="match status" value="2"/>
</dbReference>
<keyword evidence="3" id="KW-0560">Oxidoreductase</keyword>
<dbReference type="AlphaFoldDB" id="A0A644SYN8"/>
<dbReference type="InterPro" id="IPR000644">
    <property type="entry name" value="CBS_dom"/>
</dbReference>
<reference evidence="3" key="1">
    <citation type="submission" date="2019-08" db="EMBL/GenBank/DDBJ databases">
        <authorList>
            <person name="Kucharzyk K."/>
            <person name="Murdoch R.W."/>
            <person name="Higgins S."/>
            <person name="Loffler F."/>
        </authorList>
    </citation>
    <scope>NUCLEOTIDE SEQUENCE</scope>
</reference>
<dbReference type="EC" id="1.1.1.205" evidence="3"/>